<keyword evidence="1" id="KW-1133">Transmembrane helix</keyword>
<dbReference type="EMBL" id="KI293392">
    <property type="protein sequence ID" value="ESA05162.1"/>
    <property type="molecule type" value="Genomic_DNA"/>
</dbReference>
<feature type="non-terminal residue" evidence="2">
    <location>
        <position position="150"/>
    </location>
</feature>
<gene>
    <name evidence="2" type="ORF">GLOINDRAFT_99845</name>
</gene>
<protein>
    <submittedName>
        <fullName evidence="2">Uncharacterized protein</fullName>
    </submittedName>
</protein>
<dbReference type="HOGENOM" id="CLU_1744986_0_0_1"/>
<name>U9TCL5_RHIID</name>
<feature type="transmembrane region" description="Helical" evidence="1">
    <location>
        <begin position="61"/>
        <end position="79"/>
    </location>
</feature>
<keyword evidence="1" id="KW-0812">Transmembrane</keyword>
<organism evidence="2">
    <name type="scientific">Rhizophagus irregularis (strain DAOM 181602 / DAOM 197198 / MUCL 43194)</name>
    <name type="common">Arbuscular mycorrhizal fungus</name>
    <name type="synonym">Glomus intraradices</name>
    <dbReference type="NCBI Taxonomy" id="747089"/>
    <lineage>
        <taxon>Eukaryota</taxon>
        <taxon>Fungi</taxon>
        <taxon>Fungi incertae sedis</taxon>
        <taxon>Mucoromycota</taxon>
        <taxon>Glomeromycotina</taxon>
        <taxon>Glomeromycetes</taxon>
        <taxon>Glomerales</taxon>
        <taxon>Glomeraceae</taxon>
        <taxon>Rhizophagus</taxon>
    </lineage>
</organism>
<proteinExistence type="predicted"/>
<sequence>MEATIYTFDANGIPTDPQVLTIYNGLSRVQRARYITITNDQLRSDILYAIAEEKKKPFQNILFIIIPIIIGIVLAVVGAEKLNLNIANKYLNFFYLERCHCLRLLNVVYFPYLKHFKTVPYYVSFRSEVIHIINYEDDILYFRYIVSNFC</sequence>
<dbReference type="AlphaFoldDB" id="U9TCL5"/>
<evidence type="ECO:0000313" key="2">
    <source>
        <dbReference type="EMBL" id="ESA05162.1"/>
    </source>
</evidence>
<keyword evidence="1" id="KW-0472">Membrane</keyword>
<accession>U9TCL5</accession>
<evidence type="ECO:0000256" key="1">
    <source>
        <dbReference type="SAM" id="Phobius"/>
    </source>
</evidence>
<reference evidence="2" key="1">
    <citation type="submission" date="2013-07" db="EMBL/GenBank/DDBJ databases">
        <title>The genome of an arbuscular mycorrhizal fungus provides insights into the evolution of the oldest plant symbiosis.</title>
        <authorList>
            <consortium name="DOE Joint Genome Institute"/>
            <person name="Tisserant E."/>
            <person name="Malbreil M."/>
            <person name="Kuo A."/>
            <person name="Kohler A."/>
            <person name="Symeonidi A."/>
            <person name="Balestrini R."/>
            <person name="Charron P."/>
            <person name="Duensing N."/>
            <person name="Frei-dit-Frey N."/>
            <person name="Gianinazzi-Pearson V."/>
            <person name="Gilbert B."/>
            <person name="Handa Y."/>
            <person name="Hijri M."/>
            <person name="Kaul R."/>
            <person name="Kawaguchi M."/>
            <person name="Krajinski F."/>
            <person name="Lammers P."/>
            <person name="Lapierre D."/>
            <person name="Masclaux F.G."/>
            <person name="Murat C."/>
            <person name="Morin E."/>
            <person name="Ndikumana S."/>
            <person name="Pagni M."/>
            <person name="Petitpierre D."/>
            <person name="Requena N."/>
            <person name="Rosikiewicz P."/>
            <person name="Riley R."/>
            <person name="Saito K."/>
            <person name="San Clemente H."/>
            <person name="Shapiro H."/>
            <person name="van Tuinen D."/>
            <person name="Becard G."/>
            <person name="Bonfante P."/>
            <person name="Paszkowski U."/>
            <person name="Shachar-Hill Y."/>
            <person name="Young J.P."/>
            <person name="Sanders I.R."/>
            <person name="Henrissat B."/>
            <person name="Rensing S.A."/>
            <person name="Grigoriev I.V."/>
            <person name="Corradi N."/>
            <person name="Roux C."/>
            <person name="Martin F."/>
        </authorList>
    </citation>
    <scope>NUCLEOTIDE SEQUENCE</scope>
    <source>
        <strain evidence="2">DAOM 197198</strain>
    </source>
</reference>